<evidence type="ECO:0000313" key="3">
    <source>
        <dbReference type="EMBL" id="GIQ85998.1"/>
    </source>
</evidence>
<feature type="region of interest" description="Disordered" evidence="1">
    <location>
        <begin position="212"/>
        <end position="291"/>
    </location>
</feature>
<dbReference type="Proteomes" id="UP000265618">
    <property type="component" value="Unassembled WGS sequence"/>
</dbReference>
<evidence type="ECO:0008006" key="5">
    <source>
        <dbReference type="Google" id="ProtNLM"/>
    </source>
</evidence>
<sequence>MLSSHSLCWGDMIGCQEQTCTQAVGSEGSHSHSECTVCAALRAHPNAEEVSPLTGFAVPTHLGVSLIPGAGVGRFLDVGVRKGHPIRVQVVGSPSLPCYRGEEELVPVVQSKGVQYVEYFGHAGPQDAPETRGLLLLNDPPNYSNHKTGEEAAMRIVYEGGRKVYRATRDLVAGEELTQDYSTVTQGANSMLIIEEDFNDEPQERDFNALSFGGASEELENATRARTNPEEEKARRQEAAEQAKTISDEDLAEVFKARSGRSGRSKKGGDKPTSKGTSGSSKKGYGKGRRQ</sequence>
<name>A0A9K3GG90_9EUKA</name>
<reference evidence="2" key="1">
    <citation type="submission" date="2016-10" db="EMBL/GenBank/DDBJ databases">
        <authorList>
            <person name="Tanifuji G."/>
            <person name="Kume K."/>
            <person name="Nakayama T."/>
            <person name="Takabayashi S."/>
            <person name="Hashimoto T."/>
        </authorList>
    </citation>
    <scope>NUCLEOTIDE SEQUENCE</scope>
    <source>
        <strain evidence="2">NY0173</strain>
    </source>
</reference>
<accession>A0A9K3GG90</accession>
<reference evidence="2 4" key="2">
    <citation type="journal article" date="2018" name="PLoS ONE">
        <title>The draft genome of Kipferlia bialata reveals reductive genome evolution in fornicate parasites.</title>
        <authorList>
            <person name="Tanifuji G."/>
            <person name="Takabayashi S."/>
            <person name="Kume K."/>
            <person name="Takagi M."/>
            <person name="Nakayama T."/>
            <person name="Kamikawa R."/>
            <person name="Inagaki Y."/>
            <person name="Hashimoto T."/>
        </authorList>
    </citation>
    <scope>NUCLEOTIDE SEQUENCE [LARGE SCALE GENOMIC DNA]</scope>
    <source>
        <strain evidence="2">NY0173</strain>
    </source>
</reference>
<dbReference type="InterPro" id="IPR046341">
    <property type="entry name" value="SET_dom_sf"/>
</dbReference>
<feature type="compositionally biased region" description="Low complexity" evidence="1">
    <location>
        <begin position="274"/>
        <end position="283"/>
    </location>
</feature>
<gene>
    <name evidence="2" type="ORF">KIPB_001852</name>
    <name evidence="3" type="ORF">KIPB_007766</name>
</gene>
<organism evidence="2 4">
    <name type="scientific">Kipferlia bialata</name>
    <dbReference type="NCBI Taxonomy" id="797122"/>
    <lineage>
        <taxon>Eukaryota</taxon>
        <taxon>Metamonada</taxon>
        <taxon>Carpediemonas-like organisms</taxon>
        <taxon>Kipferlia</taxon>
    </lineage>
</organism>
<dbReference type="Gene3D" id="2.170.270.10">
    <property type="entry name" value="SET domain"/>
    <property type="match status" value="1"/>
</dbReference>
<evidence type="ECO:0000313" key="2">
    <source>
        <dbReference type="EMBL" id="GIQ80966.1"/>
    </source>
</evidence>
<proteinExistence type="predicted"/>
<evidence type="ECO:0000313" key="4">
    <source>
        <dbReference type="Proteomes" id="UP000265618"/>
    </source>
</evidence>
<dbReference type="EMBL" id="BDIP01000280">
    <property type="protein sequence ID" value="GIQ80966.1"/>
    <property type="molecule type" value="Genomic_DNA"/>
</dbReference>
<dbReference type="EMBL" id="BDIP01002254">
    <property type="protein sequence ID" value="GIQ85998.1"/>
    <property type="molecule type" value="Genomic_DNA"/>
</dbReference>
<dbReference type="CDD" id="cd08161">
    <property type="entry name" value="SET"/>
    <property type="match status" value="1"/>
</dbReference>
<keyword evidence="4" id="KW-1185">Reference proteome</keyword>
<comment type="caution">
    <text evidence="2">The sequence shown here is derived from an EMBL/GenBank/DDBJ whole genome shotgun (WGS) entry which is preliminary data.</text>
</comment>
<dbReference type="SUPFAM" id="SSF82199">
    <property type="entry name" value="SET domain"/>
    <property type="match status" value="1"/>
</dbReference>
<protein>
    <recommendedName>
        <fullName evidence="5">SET domain-containing protein</fullName>
    </recommendedName>
</protein>
<feature type="compositionally biased region" description="Basic and acidic residues" evidence="1">
    <location>
        <begin position="221"/>
        <end position="241"/>
    </location>
</feature>
<dbReference type="AlphaFoldDB" id="A0A9K3GG90"/>
<evidence type="ECO:0000256" key="1">
    <source>
        <dbReference type="SAM" id="MobiDB-lite"/>
    </source>
</evidence>